<comment type="caution">
    <text evidence="1">The sequence shown here is derived from an EMBL/GenBank/DDBJ whole genome shotgun (WGS) entry which is preliminary data.</text>
</comment>
<feature type="non-terminal residue" evidence="1">
    <location>
        <position position="11"/>
    </location>
</feature>
<protein>
    <submittedName>
        <fullName evidence="1">Uncharacterized protein</fullName>
    </submittedName>
</protein>
<accession>A0A8S3GC63</accession>
<reference evidence="1" key="1">
    <citation type="submission" date="2021-02" db="EMBL/GenBank/DDBJ databases">
        <authorList>
            <person name="Nowell W R."/>
        </authorList>
    </citation>
    <scope>NUCLEOTIDE SEQUENCE</scope>
</reference>
<proteinExistence type="predicted"/>
<sequence length="11" mass="1175">MAAQDLLSKAK</sequence>
<name>A0A8S3GC63_9BILA</name>
<dbReference type="Proteomes" id="UP000681720">
    <property type="component" value="Unassembled WGS sequence"/>
</dbReference>
<gene>
    <name evidence="1" type="ORF">GIL414_LOCUS65659</name>
</gene>
<organism evidence="1 2">
    <name type="scientific">Rotaria magnacalcarata</name>
    <dbReference type="NCBI Taxonomy" id="392030"/>
    <lineage>
        <taxon>Eukaryota</taxon>
        <taxon>Metazoa</taxon>
        <taxon>Spiralia</taxon>
        <taxon>Gnathifera</taxon>
        <taxon>Rotifera</taxon>
        <taxon>Eurotatoria</taxon>
        <taxon>Bdelloidea</taxon>
        <taxon>Philodinida</taxon>
        <taxon>Philodinidae</taxon>
        <taxon>Rotaria</taxon>
    </lineage>
</organism>
<evidence type="ECO:0000313" key="1">
    <source>
        <dbReference type="EMBL" id="CAF5159695.1"/>
    </source>
</evidence>
<dbReference type="EMBL" id="CAJOBJ010298018">
    <property type="protein sequence ID" value="CAF5159695.1"/>
    <property type="molecule type" value="Genomic_DNA"/>
</dbReference>
<evidence type="ECO:0000313" key="2">
    <source>
        <dbReference type="Proteomes" id="UP000681720"/>
    </source>
</evidence>